<dbReference type="GO" id="GO:0016740">
    <property type="term" value="F:transferase activity"/>
    <property type="evidence" value="ECO:0007669"/>
    <property type="project" value="UniProtKB-KW"/>
</dbReference>
<name>A0A841TBS4_9BACL</name>
<organism evidence="1 2">
    <name type="scientific">Cohnella lubricantis</name>
    <dbReference type="NCBI Taxonomy" id="2163172"/>
    <lineage>
        <taxon>Bacteria</taxon>
        <taxon>Bacillati</taxon>
        <taxon>Bacillota</taxon>
        <taxon>Bacilli</taxon>
        <taxon>Bacillales</taxon>
        <taxon>Paenibacillaceae</taxon>
        <taxon>Cohnella</taxon>
    </lineage>
</organism>
<evidence type="ECO:0000313" key="2">
    <source>
        <dbReference type="Proteomes" id="UP000574133"/>
    </source>
</evidence>
<dbReference type="AlphaFoldDB" id="A0A841TBS4"/>
<accession>A0A841TBS4</accession>
<gene>
    <name evidence="1" type="ORF">H4Q31_05720</name>
</gene>
<dbReference type="Proteomes" id="UP000574133">
    <property type="component" value="Unassembled WGS sequence"/>
</dbReference>
<dbReference type="InterPro" id="IPR039498">
    <property type="entry name" value="NTP_transf_5"/>
</dbReference>
<dbReference type="Pfam" id="PF14907">
    <property type="entry name" value="NTP_transf_5"/>
    <property type="match status" value="1"/>
</dbReference>
<proteinExistence type="predicted"/>
<protein>
    <submittedName>
        <fullName evidence="1">Nucleotidyltransferase family protein</fullName>
    </submittedName>
</protein>
<keyword evidence="2" id="KW-1185">Reference proteome</keyword>
<keyword evidence="1" id="KW-0808">Transferase</keyword>
<comment type="caution">
    <text evidence="1">The sequence shown here is derived from an EMBL/GenBank/DDBJ whole genome shotgun (WGS) entry which is preliminary data.</text>
</comment>
<reference evidence="1 2" key="1">
    <citation type="submission" date="2020-08" db="EMBL/GenBank/DDBJ databases">
        <title>Cohnella phylogeny.</title>
        <authorList>
            <person name="Dunlap C."/>
        </authorList>
    </citation>
    <scope>NUCLEOTIDE SEQUENCE [LARGE SCALE GENOMIC DNA]</scope>
    <source>
        <strain evidence="1 2">DSM 103658</strain>
    </source>
</reference>
<dbReference type="RefSeq" id="WP_185178117.1">
    <property type="nucleotide sequence ID" value="NZ_CBCSEP010000001.1"/>
</dbReference>
<sequence>MLIHLLRSLYDPEQPMPLDLNVDMLLAEIKLFAIAPQVYHLLNERLNRVDSTDQADQAARAAYKLRRALEESYLAGLQHSCYMKTKEAELLRAFEALRLPAIPLKGVQFAERCFGHYAARTTGDLDLYIPRAYYPEAVECLECLGYTFEILKDHHARLSQGELMVELHLAFDKPYWSEIDPGPFQDASESLEPYRSIRQLSVQHTFYFIALHGARHQMDSVKYLLDIVQMLHRFGERIDFVSLLRQAEKDKTSRRLRTVLSIVYEQFPHLRRMKPLPFRPLNCRWNYDTIRNAKLGRKDLEYYRYKLHFKHLIFDSWKYALYSLRKSY</sequence>
<dbReference type="EMBL" id="JACJVN010000023">
    <property type="protein sequence ID" value="MBB6676828.1"/>
    <property type="molecule type" value="Genomic_DNA"/>
</dbReference>
<evidence type="ECO:0000313" key="1">
    <source>
        <dbReference type="EMBL" id="MBB6676828.1"/>
    </source>
</evidence>